<protein>
    <submittedName>
        <fullName evidence="1">Uncharacterized protein</fullName>
    </submittedName>
</protein>
<evidence type="ECO:0000313" key="2">
    <source>
        <dbReference type="Proteomes" id="UP000729701"/>
    </source>
</evidence>
<reference evidence="1" key="1">
    <citation type="submission" date="2021-05" db="EMBL/GenBank/DDBJ databases">
        <authorList>
            <person name="Pietrasiak N."/>
            <person name="Ward R."/>
            <person name="Stajich J.E."/>
            <person name="Kurbessoian T."/>
        </authorList>
    </citation>
    <scope>NUCLEOTIDE SEQUENCE</scope>
    <source>
        <strain evidence="1">GSE-NOS-MK-12-04C</strain>
    </source>
</reference>
<name>A0A951USZ4_9CYAN</name>
<accession>A0A951USZ4</accession>
<gene>
    <name evidence="1" type="ORF">KME60_13475</name>
</gene>
<dbReference type="PROSITE" id="PS51257">
    <property type="entry name" value="PROKAR_LIPOPROTEIN"/>
    <property type="match status" value="1"/>
</dbReference>
<dbReference type="EMBL" id="JAHHGZ010000012">
    <property type="protein sequence ID" value="MBW4668399.1"/>
    <property type="molecule type" value="Genomic_DNA"/>
</dbReference>
<dbReference type="AlphaFoldDB" id="A0A951USZ4"/>
<dbReference type="Proteomes" id="UP000729701">
    <property type="component" value="Unassembled WGS sequence"/>
</dbReference>
<evidence type="ECO:0000313" key="1">
    <source>
        <dbReference type="EMBL" id="MBW4668399.1"/>
    </source>
</evidence>
<comment type="caution">
    <text evidence="1">The sequence shown here is derived from an EMBL/GenBank/DDBJ whole genome shotgun (WGS) entry which is preliminary data.</text>
</comment>
<proteinExistence type="predicted"/>
<organism evidence="1 2">
    <name type="scientific">Cyanomargarita calcarea GSE-NOS-MK-12-04C</name>
    <dbReference type="NCBI Taxonomy" id="2839659"/>
    <lineage>
        <taxon>Bacteria</taxon>
        <taxon>Bacillati</taxon>
        <taxon>Cyanobacteriota</taxon>
        <taxon>Cyanophyceae</taxon>
        <taxon>Nostocales</taxon>
        <taxon>Cyanomargaritaceae</taxon>
        <taxon>Cyanomargarita</taxon>
    </lineage>
</organism>
<sequence length="157" mass="17297">MKWLNRNPMFPIMFFAGCVIFALSRSTIEANMQSSNMVQAANRSKSEKEKQIDISEALLAKQEQIAASRFRNGCIMVVAQIAPNKFTGLTEGLPVIDQVRKTPLAPNNIVCDANGGTAVIVRSQSKPVVGEVFFTGNLQLIEKAKKRANARYVLPNQ</sequence>
<reference evidence="1" key="2">
    <citation type="journal article" date="2022" name="Microbiol. Resour. Announc.">
        <title>Metagenome Sequencing to Explore Phylogenomics of Terrestrial Cyanobacteria.</title>
        <authorList>
            <person name="Ward R.D."/>
            <person name="Stajich J.E."/>
            <person name="Johansen J.R."/>
            <person name="Huntemann M."/>
            <person name="Clum A."/>
            <person name="Foster B."/>
            <person name="Foster B."/>
            <person name="Roux S."/>
            <person name="Palaniappan K."/>
            <person name="Varghese N."/>
            <person name="Mukherjee S."/>
            <person name="Reddy T.B.K."/>
            <person name="Daum C."/>
            <person name="Copeland A."/>
            <person name="Chen I.A."/>
            <person name="Ivanova N.N."/>
            <person name="Kyrpides N.C."/>
            <person name="Shapiro N."/>
            <person name="Eloe-Fadrosh E.A."/>
            <person name="Pietrasiak N."/>
        </authorList>
    </citation>
    <scope>NUCLEOTIDE SEQUENCE</scope>
    <source>
        <strain evidence="1">GSE-NOS-MK-12-04C</strain>
    </source>
</reference>